<reference evidence="4" key="1">
    <citation type="submission" date="2022-11" db="EMBL/GenBank/DDBJ databases">
        <authorList>
            <person name="Petersen C."/>
        </authorList>
    </citation>
    <scope>NUCLEOTIDE SEQUENCE</scope>
    <source>
        <strain evidence="4">IBT 19713</strain>
    </source>
</reference>
<proteinExistence type="inferred from homology"/>
<comment type="similarity">
    <text evidence="1">Belongs to the short-chain dehydrogenases/reductases (SDR) family.</text>
</comment>
<dbReference type="Pfam" id="PF00106">
    <property type="entry name" value="adh_short"/>
    <property type="match status" value="1"/>
</dbReference>
<dbReference type="InterPro" id="IPR052178">
    <property type="entry name" value="Sec_Metab_Biosynth_SDR"/>
</dbReference>
<dbReference type="PANTHER" id="PTHR43618">
    <property type="entry name" value="7-ALPHA-HYDROXYSTEROID DEHYDROGENASE"/>
    <property type="match status" value="1"/>
</dbReference>
<comment type="caution">
    <text evidence="4">The sequence shown here is derived from an EMBL/GenBank/DDBJ whole genome shotgun (WGS) entry which is preliminary data.</text>
</comment>
<name>A0A9W9THW7_9EURO</name>
<evidence type="ECO:0000256" key="3">
    <source>
        <dbReference type="ARBA" id="ARBA00023002"/>
    </source>
</evidence>
<dbReference type="EMBL" id="JAPQKS010000006">
    <property type="protein sequence ID" value="KAJ5223308.1"/>
    <property type="molecule type" value="Genomic_DNA"/>
</dbReference>
<dbReference type="AlphaFoldDB" id="A0A9W9THW7"/>
<dbReference type="Proteomes" id="UP001150941">
    <property type="component" value="Unassembled WGS sequence"/>
</dbReference>
<dbReference type="InterPro" id="IPR002347">
    <property type="entry name" value="SDR_fam"/>
</dbReference>
<dbReference type="Gene3D" id="3.40.50.720">
    <property type="entry name" value="NAD(P)-binding Rossmann-like Domain"/>
    <property type="match status" value="1"/>
</dbReference>
<accession>A0A9W9THW7</accession>
<dbReference type="SUPFAM" id="SSF51735">
    <property type="entry name" value="NAD(P)-binding Rossmann-fold domains"/>
    <property type="match status" value="1"/>
</dbReference>
<evidence type="ECO:0000256" key="2">
    <source>
        <dbReference type="ARBA" id="ARBA00022857"/>
    </source>
</evidence>
<dbReference type="GeneID" id="83204449"/>
<gene>
    <name evidence="4" type="ORF">N7468_007850</name>
</gene>
<dbReference type="CDD" id="cd05233">
    <property type="entry name" value="SDR_c"/>
    <property type="match status" value="1"/>
</dbReference>
<evidence type="ECO:0000256" key="1">
    <source>
        <dbReference type="ARBA" id="ARBA00006484"/>
    </source>
</evidence>
<organism evidence="4 5">
    <name type="scientific">Penicillium chermesinum</name>
    <dbReference type="NCBI Taxonomy" id="63820"/>
    <lineage>
        <taxon>Eukaryota</taxon>
        <taxon>Fungi</taxon>
        <taxon>Dikarya</taxon>
        <taxon>Ascomycota</taxon>
        <taxon>Pezizomycotina</taxon>
        <taxon>Eurotiomycetes</taxon>
        <taxon>Eurotiomycetidae</taxon>
        <taxon>Eurotiales</taxon>
        <taxon>Aspergillaceae</taxon>
        <taxon>Penicillium</taxon>
    </lineage>
</organism>
<dbReference type="RefSeq" id="XP_058327491.1">
    <property type="nucleotide sequence ID" value="XM_058477146.1"/>
</dbReference>
<dbReference type="FunFam" id="3.40.50.720:FF:000084">
    <property type="entry name" value="Short-chain dehydrogenase reductase"/>
    <property type="match status" value="1"/>
</dbReference>
<keyword evidence="3" id="KW-0560">Oxidoreductase</keyword>
<sequence>MSFKVENLFSVKDKVVVITGGGSGLGKAIAEGFAANGARIYIVGRRENLLERAAQEVGGDIRTIPGDVSTKEGCVKIAEAVKAQETHVDTLVNCAGISKFWRTYAKDPNDADQVENMLIHGVEEEDFVNTNKINVNGIYFMTTNFIPLLRKAQDPNVCVISSVSSLAHQRTMSPLTYAISKAAINHLAKLLAGRLHPMKIRVNTVCPGIFPSEMTGAATGKHQYAVGLPAEKAAMRTTAGRPGRPEEIAGPVISLSSPAGAYINNAFLTVDGGRVMSMSINDDIRMPEKTFTF</sequence>
<dbReference type="InterPro" id="IPR036291">
    <property type="entry name" value="NAD(P)-bd_dom_sf"/>
</dbReference>
<protein>
    <submittedName>
        <fullName evidence="4">Short-chain dehydrogenase</fullName>
    </submittedName>
</protein>
<keyword evidence="2" id="KW-0521">NADP</keyword>
<dbReference type="OrthoDB" id="3819888at2759"/>
<evidence type="ECO:0000313" key="5">
    <source>
        <dbReference type="Proteomes" id="UP001150941"/>
    </source>
</evidence>
<reference evidence="4" key="2">
    <citation type="journal article" date="2023" name="IMA Fungus">
        <title>Comparative genomic study of the Penicillium genus elucidates a diverse pangenome and 15 lateral gene transfer events.</title>
        <authorList>
            <person name="Petersen C."/>
            <person name="Sorensen T."/>
            <person name="Nielsen M.R."/>
            <person name="Sondergaard T.E."/>
            <person name="Sorensen J.L."/>
            <person name="Fitzpatrick D.A."/>
            <person name="Frisvad J.C."/>
            <person name="Nielsen K.L."/>
        </authorList>
    </citation>
    <scope>NUCLEOTIDE SEQUENCE</scope>
    <source>
        <strain evidence="4">IBT 19713</strain>
    </source>
</reference>
<evidence type="ECO:0000313" key="4">
    <source>
        <dbReference type="EMBL" id="KAJ5223308.1"/>
    </source>
</evidence>
<dbReference type="GO" id="GO:0016491">
    <property type="term" value="F:oxidoreductase activity"/>
    <property type="evidence" value="ECO:0007669"/>
    <property type="project" value="UniProtKB-KW"/>
</dbReference>
<keyword evidence="5" id="KW-1185">Reference proteome</keyword>
<dbReference type="PRINTS" id="PR00081">
    <property type="entry name" value="GDHRDH"/>
</dbReference>
<dbReference type="PANTHER" id="PTHR43618:SF4">
    <property type="entry name" value="SHORT CHAIN DEHYDROGENASE_REDUCTASE FAMILY (AFU_ORTHOLOGUE AFUA_7G04540)"/>
    <property type="match status" value="1"/>
</dbReference>